<feature type="compositionally biased region" description="Polar residues" evidence="1">
    <location>
        <begin position="87"/>
        <end position="102"/>
    </location>
</feature>
<reference evidence="2" key="1">
    <citation type="journal article" date="2020" name="G3 (Bethesda)">
        <title>High-Quality Assemblies for Three Invasive Social Wasps from the &lt;i&gt;Vespula&lt;/i&gt; Genus.</title>
        <authorList>
            <person name="Harrop T.W.R."/>
            <person name="Guhlin J."/>
            <person name="McLaughlin G.M."/>
            <person name="Permina E."/>
            <person name="Stockwell P."/>
            <person name="Gilligan J."/>
            <person name="Le Lec M.F."/>
            <person name="Gruber M.A.M."/>
            <person name="Quinn O."/>
            <person name="Lovegrove M."/>
            <person name="Duncan E.J."/>
            <person name="Remnant E.J."/>
            <person name="Van Eeckhoven J."/>
            <person name="Graham B."/>
            <person name="Knapp R.A."/>
            <person name="Langford K.W."/>
            <person name="Kronenberg Z."/>
            <person name="Press M.O."/>
            <person name="Eacker S.M."/>
            <person name="Wilson-Rankin E.E."/>
            <person name="Purcell J."/>
            <person name="Lester P.J."/>
            <person name="Dearden P.K."/>
        </authorList>
    </citation>
    <scope>NUCLEOTIDE SEQUENCE</scope>
    <source>
        <strain evidence="2">Volc-1</strain>
    </source>
</reference>
<sequence>MPYGVSKDVVFEEKAGGPNRKVFREALGNEEQIISSETDDDNDNEADDDDDDDDDNDNDDDDDSGCVPEEMEESGTKVYSQARFDSHPTTQRPSANRCSAPP</sequence>
<dbReference type="AlphaFoldDB" id="A0A834NEB0"/>
<evidence type="ECO:0000256" key="1">
    <source>
        <dbReference type="SAM" id="MobiDB-lite"/>
    </source>
</evidence>
<comment type="caution">
    <text evidence="2">The sequence shown here is derived from an EMBL/GenBank/DDBJ whole genome shotgun (WGS) entry which is preliminary data.</text>
</comment>
<dbReference type="EMBL" id="JACSDY010000016">
    <property type="protein sequence ID" value="KAF7404313.1"/>
    <property type="molecule type" value="Genomic_DNA"/>
</dbReference>
<gene>
    <name evidence="2" type="ORF">H0235_015007</name>
</gene>
<organism evidence="2 3">
    <name type="scientific">Vespula pensylvanica</name>
    <name type="common">Western yellow jacket</name>
    <name type="synonym">Wasp</name>
    <dbReference type="NCBI Taxonomy" id="30213"/>
    <lineage>
        <taxon>Eukaryota</taxon>
        <taxon>Metazoa</taxon>
        <taxon>Ecdysozoa</taxon>
        <taxon>Arthropoda</taxon>
        <taxon>Hexapoda</taxon>
        <taxon>Insecta</taxon>
        <taxon>Pterygota</taxon>
        <taxon>Neoptera</taxon>
        <taxon>Endopterygota</taxon>
        <taxon>Hymenoptera</taxon>
        <taxon>Apocrita</taxon>
        <taxon>Aculeata</taxon>
        <taxon>Vespoidea</taxon>
        <taxon>Vespidae</taxon>
        <taxon>Vespinae</taxon>
        <taxon>Vespula</taxon>
    </lineage>
</organism>
<protein>
    <submittedName>
        <fullName evidence="2">Uncharacterized protein</fullName>
    </submittedName>
</protein>
<evidence type="ECO:0000313" key="3">
    <source>
        <dbReference type="Proteomes" id="UP000600918"/>
    </source>
</evidence>
<feature type="region of interest" description="Disordered" evidence="1">
    <location>
        <begin position="21"/>
        <end position="102"/>
    </location>
</feature>
<proteinExistence type="predicted"/>
<name>A0A834NEB0_VESPE</name>
<accession>A0A834NEB0</accession>
<feature type="compositionally biased region" description="Acidic residues" evidence="1">
    <location>
        <begin position="37"/>
        <end position="73"/>
    </location>
</feature>
<dbReference type="Proteomes" id="UP000600918">
    <property type="component" value="Unassembled WGS sequence"/>
</dbReference>
<keyword evidence="3" id="KW-1185">Reference proteome</keyword>
<evidence type="ECO:0000313" key="2">
    <source>
        <dbReference type="EMBL" id="KAF7404313.1"/>
    </source>
</evidence>